<evidence type="ECO:0000313" key="1">
    <source>
        <dbReference type="EMBL" id="SFV67355.1"/>
    </source>
</evidence>
<reference evidence="1" key="1">
    <citation type="submission" date="2016-10" db="EMBL/GenBank/DDBJ databases">
        <authorList>
            <person name="de Groot N.N."/>
        </authorList>
    </citation>
    <scope>NUCLEOTIDE SEQUENCE</scope>
</reference>
<gene>
    <name evidence="1" type="ORF">MNB_SV-12-516</name>
</gene>
<sequence>MKLFMMLMLFISSLFAGGSVGSVDVVTKYEKMDMKLANPCETCGEPAKLLPYNGEDLPEAKTYPCPKIDECIHPD</sequence>
<organism evidence="1">
    <name type="scientific">hydrothermal vent metagenome</name>
    <dbReference type="NCBI Taxonomy" id="652676"/>
    <lineage>
        <taxon>unclassified sequences</taxon>
        <taxon>metagenomes</taxon>
        <taxon>ecological metagenomes</taxon>
    </lineage>
</organism>
<dbReference type="AlphaFoldDB" id="A0A1W1CNP2"/>
<proteinExistence type="predicted"/>
<dbReference type="EMBL" id="FPHE01000161">
    <property type="protein sequence ID" value="SFV67355.1"/>
    <property type="molecule type" value="Genomic_DNA"/>
</dbReference>
<name>A0A1W1CNP2_9ZZZZ</name>
<protein>
    <submittedName>
        <fullName evidence="1">Uncharacterized protein</fullName>
    </submittedName>
</protein>
<accession>A0A1W1CNP2</accession>